<dbReference type="SMART" id="SM00530">
    <property type="entry name" value="HTH_XRE"/>
    <property type="match status" value="1"/>
</dbReference>
<dbReference type="InterPro" id="IPR001387">
    <property type="entry name" value="Cro/C1-type_HTH"/>
</dbReference>
<dbReference type="Pfam" id="PF01381">
    <property type="entry name" value="HTH_3"/>
    <property type="match status" value="1"/>
</dbReference>
<dbReference type="GO" id="GO:0003700">
    <property type="term" value="F:DNA-binding transcription factor activity"/>
    <property type="evidence" value="ECO:0007669"/>
    <property type="project" value="TreeGrafter"/>
</dbReference>
<reference evidence="3 6" key="2">
    <citation type="submission" date="2020-04" db="EMBL/GenBank/DDBJ databases">
        <authorList>
            <person name="Hitch T.C.A."/>
            <person name="Wylensek D."/>
            <person name="Clavel T."/>
        </authorList>
    </citation>
    <scope>NUCLEOTIDE SEQUENCE [LARGE SCALE GENOMIC DNA]</scope>
    <source>
        <strain evidence="3 6">WCA-386-APC-4I</strain>
    </source>
</reference>
<gene>
    <name evidence="4" type="ORF">BHL82_02695</name>
    <name evidence="3" type="ORF">HF865_04330</name>
</gene>
<dbReference type="EMBL" id="JABAFN010000011">
    <property type="protein sequence ID" value="NME21930.1"/>
    <property type="molecule type" value="Genomic_DNA"/>
</dbReference>
<dbReference type="Gene3D" id="1.10.260.40">
    <property type="entry name" value="lambda repressor-like DNA-binding domains"/>
    <property type="match status" value="1"/>
</dbReference>
<proteinExistence type="predicted"/>
<protein>
    <submittedName>
        <fullName evidence="3">Helix-turn-helix transcriptional regulator</fullName>
    </submittedName>
</protein>
<keyword evidence="1" id="KW-0238">DNA-binding</keyword>
<dbReference type="Proteomes" id="UP000194286">
    <property type="component" value="Unassembled WGS sequence"/>
</dbReference>
<dbReference type="PANTHER" id="PTHR46797:SF1">
    <property type="entry name" value="METHYLPHOSPHONATE SYNTHASE"/>
    <property type="match status" value="1"/>
</dbReference>
<dbReference type="GO" id="GO:0003677">
    <property type="term" value="F:DNA binding"/>
    <property type="evidence" value="ECO:0007669"/>
    <property type="project" value="UniProtKB-KW"/>
</dbReference>
<dbReference type="RefSeq" id="WP_086136112.1">
    <property type="nucleotide sequence ID" value="NZ_JABAFN010000011.1"/>
</dbReference>
<evidence type="ECO:0000313" key="3">
    <source>
        <dbReference type="EMBL" id="NME21930.1"/>
    </source>
</evidence>
<feature type="domain" description="HTH cro/C1-type" evidence="2">
    <location>
        <begin position="9"/>
        <end position="64"/>
    </location>
</feature>
<evidence type="ECO:0000259" key="2">
    <source>
        <dbReference type="PROSITE" id="PS50943"/>
    </source>
</evidence>
<evidence type="ECO:0000313" key="4">
    <source>
        <dbReference type="EMBL" id="OTA81016.1"/>
    </source>
</evidence>
<reference evidence="4 5" key="1">
    <citation type="submission" date="2016-09" db="EMBL/GenBank/DDBJ databases">
        <title>Lactobacillus reuteri KLR3005, genome sequencing and assembly.</title>
        <authorList>
            <person name="Lee J.-Y."/>
            <person name="Kim E.B."/>
            <person name="Choi Y.-J."/>
        </authorList>
    </citation>
    <scope>NUCLEOTIDE SEQUENCE [LARGE SCALE GENOMIC DNA]</scope>
    <source>
        <strain evidence="4 5">KLR3005</strain>
    </source>
</reference>
<dbReference type="Proteomes" id="UP000587270">
    <property type="component" value="Unassembled WGS sequence"/>
</dbReference>
<organism evidence="4 5">
    <name type="scientific">Limosilactobacillus reuteri</name>
    <name type="common">Lactobacillus reuteri</name>
    <dbReference type="NCBI Taxonomy" id="1598"/>
    <lineage>
        <taxon>Bacteria</taxon>
        <taxon>Bacillati</taxon>
        <taxon>Bacillota</taxon>
        <taxon>Bacilli</taxon>
        <taxon>Lactobacillales</taxon>
        <taxon>Lactobacillaceae</taxon>
        <taxon>Limosilactobacillus</taxon>
    </lineage>
</organism>
<evidence type="ECO:0000313" key="5">
    <source>
        <dbReference type="Proteomes" id="UP000194286"/>
    </source>
</evidence>
<name>A0A1Y2UCY0_LIMRT</name>
<dbReference type="CDD" id="cd00093">
    <property type="entry name" value="HTH_XRE"/>
    <property type="match status" value="1"/>
</dbReference>
<evidence type="ECO:0000256" key="1">
    <source>
        <dbReference type="ARBA" id="ARBA00023125"/>
    </source>
</evidence>
<dbReference type="PROSITE" id="PS50943">
    <property type="entry name" value="HTH_CROC1"/>
    <property type="match status" value="1"/>
</dbReference>
<accession>A0A1Y2UCY0</accession>
<dbReference type="PANTHER" id="PTHR46797">
    <property type="entry name" value="HTH-TYPE TRANSCRIPTIONAL REGULATOR"/>
    <property type="match status" value="1"/>
</dbReference>
<evidence type="ECO:0000313" key="6">
    <source>
        <dbReference type="Proteomes" id="UP000587270"/>
    </source>
</evidence>
<dbReference type="SUPFAM" id="SSF47413">
    <property type="entry name" value="lambda repressor-like DNA-binding domains"/>
    <property type="match status" value="1"/>
</dbReference>
<comment type="caution">
    <text evidence="4">The sequence shown here is derived from an EMBL/GenBank/DDBJ whole genome shotgun (WGS) entry which is preliminary data.</text>
</comment>
<dbReference type="InterPro" id="IPR050807">
    <property type="entry name" value="TransReg_Diox_bact_type"/>
</dbReference>
<dbReference type="EMBL" id="MIMU01000150">
    <property type="protein sequence ID" value="OTA81016.1"/>
    <property type="molecule type" value="Genomic_DNA"/>
</dbReference>
<dbReference type="AlphaFoldDB" id="A0A1Y2UCY0"/>
<dbReference type="InterPro" id="IPR010982">
    <property type="entry name" value="Lambda_DNA-bd_dom_sf"/>
</dbReference>
<sequence>MGANLGSEIRKRRIKFNLTQEDLAELSNISVNFLSQLERTNNQNISIKKIESIATALNTNTPELISAAYKSQPDNIESNKSKSYFLDKLNIAIKKLPEKEAEEVSKHLFYVIKDLTK</sequence>
<dbReference type="GO" id="GO:0005829">
    <property type="term" value="C:cytosol"/>
    <property type="evidence" value="ECO:0007669"/>
    <property type="project" value="TreeGrafter"/>
</dbReference>